<keyword evidence="2" id="KW-0812">Transmembrane</keyword>
<dbReference type="EMBL" id="BAABBB010000009">
    <property type="protein sequence ID" value="GAA3529167.1"/>
    <property type="molecule type" value="Genomic_DNA"/>
</dbReference>
<feature type="region of interest" description="Disordered" evidence="1">
    <location>
        <begin position="1"/>
        <end position="43"/>
    </location>
</feature>
<name>A0ABP6V881_9ACTN</name>
<reference evidence="4" key="1">
    <citation type="journal article" date="2019" name="Int. J. Syst. Evol. Microbiol.">
        <title>The Global Catalogue of Microorganisms (GCM) 10K type strain sequencing project: providing services to taxonomists for standard genome sequencing and annotation.</title>
        <authorList>
            <consortium name="The Broad Institute Genomics Platform"/>
            <consortium name="The Broad Institute Genome Sequencing Center for Infectious Disease"/>
            <person name="Wu L."/>
            <person name="Ma J."/>
        </authorList>
    </citation>
    <scope>NUCLEOTIDE SEQUENCE [LARGE SCALE GENOMIC DNA]</scope>
    <source>
        <strain evidence="4">JCM 17460</strain>
    </source>
</reference>
<gene>
    <name evidence="3" type="ORF">GCM10022263_17250</name>
</gene>
<comment type="caution">
    <text evidence="3">The sequence shown here is derived from an EMBL/GenBank/DDBJ whole genome shotgun (WGS) entry which is preliminary data.</text>
</comment>
<feature type="compositionally biased region" description="Polar residues" evidence="1">
    <location>
        <begin position="204"/>
        <end position="221"/>
    </location>
</feature>
<evidence type="ECO:0000256" key="2">
    <source>
        <dbReference type="SAM" id="Phobius"/>
    </source>
</evidence>
<sequence length="322" mass="32407">MSQPPPTGPPSFPPPPPPAGPPPFPPPGAPLPPPPGGPVRAPGKEQGKRLWIVLAVVGVVLLIGVAVGLVLALTGDDGDADDADAPTAGAPEDVVEELVDAAEDGDCAAAERLLTVEARASEPCESEAFRLLATEDVDSEVHDASIDGSTASVPADFTSPAGSATYTFLLEKVDGAWRVASYDAMRSATSASPSDGASGEPSGGVTTPTDPASPTAQGSSSAGAVPDEPAAVVEAFLDAAFSGDCATAEDLVTAAYLADEGSCDAQEIPTELGEAVTWKVGKPSVEAAKASVPVELTIYGSTEKSLFHLVRESGRWKVSDAG</sequence>
<feature type="transmembrane region" description="Helical" evidence="2">
    <location>
        <begin position="50"/>
        <end position="73"/>
    </location>
</feature>
<evidence type="ECO:0000313" key="4">
    <source>
        <dbReference type="Proteomes" id="UP001500301"/>
    </source>
</evidence>
<evidence type="ECO:0008006" key="5">
    <source>
        <dbReference type="Google" id="ProtNLM"/>
    </source>
</evidence>
<dbReference type="Proteomes" id="UP001500301">
    <property type="component" value="Unassembled WGS sequence"/>
</dbReference>
<organism evidence="3 4">
    <name type="scientific">Nocardioides daeguensis</name>
    <dbReference type="NCBI Taxonomy" id="908359"/>
    <lineage>
        <taxon>Bacteria</taxon>
        <taxon>Bacillati</taxon>
        <taxon>Actinomycetota</taxon>
        <taxon>Actinomycetes</taxon>
        <taxon>Propionibacteriales</taxon>
        <taxon>Nocardioidaceae</taxon>
        <taxon>Nocardioides</taxon>
    </lineage>
</organism>
<keyword evidence="2" id="KW-1133">Transmembrane helix</keyword>
<keyword evidence="2" id="KW-0472">Membrane</keyword>
<feature type="compositionally biased region" description="Pro residues" evidence="1">
    <location>
        <begin position="1"/>
        <end position="37"/>
    </location>
</feature>
<feature type="region of interest" description="Disordered" evidence="1">
    <location>
        <begin position="188"/>
        <end position="225"/>
    </location>
</feature>
<evidence type="ECO:0000313" key="3">
    <source>
        <dbReference type="EMBL" id="GAA3529167.1"/>
    </source>
</evidence>
<accession>A0ABP6V881</accession>
<proteinExistence type="predicted"/>
<keyword evidence="4" id="KW-1185">Reference proteome</keyword>
<evidence type="ECO:0000256" key="1">
    <source>
        <dbReference type="SAM" id="MobiDB-lite"/>
    </source>
</evidence>
<protein>
    <recommendedName>
        <fullName evidence="5">DUF4878 domain-containing protein</fullName>
    </recommendedName>
</protein>
<dbReference type="RefSeq" id="WP_218233185.1">
    <property type="nucleotide sequence ID" value="NZ_BAABBB010000009.1"/>
</dbReference>